<comment type="caution">
    <text evidence="14">The sequence shown here is derived from an EMBL/GenBank/DDBJ whole genome shotgun (WGS) entry which is preliminary data.</text>
</comment>
<keyword evidence="8 11" id="KW-0675">Receptor</keyword>
<dbReference type="Gene3D" id="2.60.40.1460">
    <property type="entry name" value="Integrin domains. Chain A, domain 2"/>
    <property type="match status" value="1"/>
</dbReference>
<dbReference type="PROSITE" id="PS51470">
    <property type="entry name" value="FG_GAP"/>
    <property type="match status" value="3"/>
</dbReference>
<dbReference type="InterPro" id="IPR000413">
    <property type="entry name" value="Integrin_alpha"/>
</dbReference>
<keyword evidence="11" id="KW-1133">Transmembrane helix</keyword>
<evidence type="ECO:0000256" key="10">
    <source>
        <dbReference type="PROSITE-ProRule" id="PRU00803"/>
    </source>
</evidence>
<accession>A0A8T2KYR3</accession>
<dbReference type="GO" id="GO:0008305">
    <property type="term" value="C:integrin complex"/>
    <property type="evidence" value="ECO:0007669"/>
    <property type="project" value="InterPro"/>
</dbReference>
<dbReference type="Gene3D" id="1.20.5.930">
    <property type="entry name" value="Bicelle-embedded integrin alpha(iib) transmembrane segment"/>
    <property type="match status" value="1"/>
</dbReference>
<keyword evidence="6 11" id="KW-0401">Integrin</keyword>
<keyword evidence="5 11" id="KW-0130">Cell adhesion</keyword>
<name>A0A8T2KYR3_ASTMX</name>
<dbReference type="GO" id="GO:0098609">
    <property type="term" value="P:cell-cell adhesion"/>
    <property type="evidence" value="ECO:0007669"/>
    <property type="project" value="TreeGrafter"/>
</dbReference>
<evidence type="ECO:0000313" key="15">
    <source>
        <dbReference type="Proteomes" id="UP000752171"/>
    </source>
</evidence>
<dbReference type="Pfam" id="PF08441">
    <property type="entry name" value="Integrin_A_Ig_1"/>
    <property type="match status" value="1"/>
</dbReference>
<sequence>MRVIRLSSPGGTGRFPEAVVCVCVCVCVSVCVLPLSFCFNVDSRFALLKQSPNPGSLFGLSVALHQQTNPARYLLLVGAPKERAEPTISANETGDMFTCPISTDPRDCRRSNLITSEPLDPDGIVEGMWLGVSVASQPQGGRVLACGHRYIRKTGDKNILPMIGKCFIRGNDLNYEPDKDYQWQYRYEVCDPTTDLLQEGLCNMGISAVITQKDVIAGAPGCYNWQGNSFVIYRNPNDKYDIQKIKFPDLQQGNIYMGYSVGKDSGVLNEAEDTVVSGAPRDESKGSVILAKEIKKPDGVSELRTQVILRGQQVGSYFGNSIAIVDLNNDGWKELIVGAPFYFDRRKEEGGAVYLFMNENGSFQDKTDLFFTGPKQSGFGMAVAAIGDVNQDGFQDFAVGAPYHSSGRVYIWMGSKDGLSKKPSQVIEGKDITNGGFQTFGYSISGGLDVDDNKYPDMVVGSLDDRVVLLRSRPVIHLKKSFTVTPLIINPQSCDSCIEVKVCFSYTVSTGDSNYKKNITVKFTVEADLLQRSTRSRVQFLSNNMDTYTGYLSMPSSQCQNLQLALMTPIRNKVAPLSFSLNVSLYEPPPVSQQQLQNLDAYPVISQGEALTDRTEGAAVSCEAEEIVLCELGDPFRSEQQKEFTIVFETSGITLDTQEIEVILQLSTLSIQNDLAPLTKVLMVEYTLQPSIFAMPHSVRVEFSGEVVGESAMKSTADIGSPVEFNFTVTLNGRPLGSLGFLQVGFEWPYEVENEKWLLYLAEIQVRSGTSVSFCRPAENIVNPLNLLVSERNSIQRRRRSDEGSAVVYPEAQAALNSQSMRRRRVQLSCRSGGGAKCQTFSCPLLNMTSTTVLMVRARLWNSTMLEDYRDSETRIEVLATLQLITDKPTIRMDNASSTFYVEVVPAGQKEMLYEAPLWIIIVSVLAGVILLGLIILLLWKSGFFRRTVYFREMLKHRGVRVCKEERYSLSQGSLIQKNTKKPWITNLTETQLYY</sequence>
<dbReference type="InterPro" id="IPR048286">
    <property type="entry name" value="Integrin_alpha_Ig-like_3"/>
</dbReference>
<evidence type="ECO:0000256" key="2">
    <source>
        <dbReference type="ARBA" id="ARBA00008054"/>
    </source>
</evidence>
<organism evidence="14 15">
    <name type="scientific">Astyanax mexicanus</name>
    <name type="common">Blind cave fish</name>
    <name type="synonym">Astyanax fasciatus mexicanus</name>
    <dbReference type="NCBI Taxonomy" id="7994"/>
    <lineage>
        <taxon>Eukaryota</taxon>
        <taxon>Metazoa</taxon>
        <taxon>Chordata</taxon>
        <taxon>Craniata</taxon>
        <taxon>Vertebrata</taxon>
        <taxon>Euteleostomi</taxon>
        <taxon>Actinopterygii</taxon>
        <taxon>Neopterygii</taxon>
        <taxon>Teleostei</taxon>
        <taxon>Ostariophysi</taxon>
        <taxon>Characiformes</taxon>
        <taxon>Characoidei</taxon>
        <taxon>Acestrorhamphidae</taxon>
        <taxon>Acestrorhamphinae</taxon>
        <taxon>Astyanax</taxon>
    </lineage>
</organism>
<comment type="similarity">
    <text evidence="2 11">Belongs to the integrin alpha chain family.</text>
</comment>
<dbReference type="InterPro" id="IPR028994">
    <property type="entry name" value="Integrin_alpha_N"/>
</dbReference>
<dbReference type="Gene3D" id="2.130.10.130">
    <property type="entry name" value="Integrin alpha, N-terminal"/>
    <property type="match status" value="1"/>
</dbReference>
<feature type="repeat" description="FG-GAP" evidence="10">
    <location>
        <begin position="425"/>
        <end position="487"/>
    </location>
</feature>
<comment type="subcellular location">
    <subcellularLocation>
        <location evidence="1 11">Membrane</location>
        <topology evidence="1 11">Single-pass type I membrane protein</topology>
    </subcellularLocation>
</comment>
<dbReference type="GO" id="GO:0005178">
    <property type="term" value="F:integrin binding"/>
    <property type="evidence" value="ECO:0007669"/>
    <property type="project" value="TreeGrafter"/>
</dbReference>
<keyword evidence="4" id="KW-0677">Repeat</keyword>
<dbReference type="InterPro" id="IPR018184">
    <property type="entry name" value="Integrin_alpha_C_CS"/>
</dbReference>
<evidence type="ECO:0000256" key="8">
    <source>
        <dbReference type="ARBA" id="ARBA00023170"/>
    </source>
</evidence>
<dbReference type="SUPFAM" id="SSF69179">
    <property type="entry name" value="Integrin domains"/>
    <property type="match status" value="3"/>
</dbReference>
<dbReference type="GO" id="GO:0007229">
    <property type="term" value="P:integrin-mediated signaling pathway"/>
    <property type="evidence" value="ECO:0007669"/>
    <property type="project" value="UniProtKB-KW"/>
</dbReference>
<evidence type="ECO:0000256" key="9">
    <source>
        <dbReference type="ARBA" id="ARBA00023180"/>
    </source>
</evidence>
<dbReference type="Pfam" id="PF20806">
    <property type="entry name" value="Integrin_A_Ig_3"/>
    <property type="match status" value="1"/>
</dbReference>
<dbReference type="Gene3D" id="2.60.40.1530">
    <property type="entry name" value="ntegrin, alpha v. Chain A, domain 4"/>
    <property type="match status" value="1"/>
</dbReference>
<evidence type="ECO:0000259" key="12">
    <source>
        <dbReference type="Pfam" id="PF08441"/>
    </source>
</evidence>
<feature type="domain" description="Integrin alpha third immunoglobulin-like" evidence="13">
    <location>
        <begin position="698"/>
        <end position="906"/>
    </location>
</feature>
<dbReference type="GO" id="GO:0007160">
    <property type="term" value="P:cell-matrix adhesion"/>
    <property type="evidence" value="ECO:0007669"/>
    <property type="project" value="TreeGrafter"/>
</dbReference>
<dbReference type="SUPFAM" id="SSF69318">
    <property type="entry name" value="Integrin alpha N-terminal domain"/>
    <property type="match status" value="1"/>
</dbReference>
<evidence type="ECO:0000256" key="1">
    <source>
        <dbReference type="ARBA" id="ARBA00004479"/>
    </source>
</evidence>
<dbReference type="PRINTS" id="PR01185">
    <property type="entry name" value="INTEGRINA"/>
</dbReference>
<dbReference type="GO" id="GO:0009897">
    <property type="term" value="C:external side of plasma membrane"/>
    <property type="evidence" value="ECO:0007669"/>
    <property type="project" value="TreeGrafter"/>
</dbReference>
<evidence type="ECO:0000256" key="11">
    <source>
        <dbReference type="RuleBase" id="RU003762"/>
    </source>
</evidence>
<evidence type="ECO:0000313" key="14">
    <source>
        <dbReference type="EMBL" id="KAG9263979.1"/>
    </source>
</evidence>
<evidence type="ECO:0000256" key="5">
    <source>
        <dbReference type="ARBA" id="ARBA00022889"/>
    </source>
</evidence>
<evidence type="ECO:0000259" key="13">
    <source>
        <dbReference type="Pfam" id="PF20806"/>
    </source>
</evidence>
<evidence type="ECO:0000256" key="7">
    <source>
        <dbReference type="ARBA" id="ARBA00023136"/>
    </source>
</evidence>
<dbReference type="GO" id="GO:0050900">
    <property type="term" value="P:leukocyte migration"/>
    <property type="evidence" value="ECO:0007669"/>
    <property type="project" value="TreeGrafter"/>
</dbReference>
<keyword evidence="3" id="KW-0732">Signal</keyword>
<dbReference type="Pfam" id="PF01839">
    <property type="entry name" value="FG-GAP"/>
    <property type="match status" value="2"/>
</dbReference>
<dbReference type="AlphaFoldDB" id="A0A8T2KYR3"/>
<feature type="repeat" description="FG-GAP" evidence="10">
    <location>
        <begin position="366"/>
        <end position="421"/>
    </location>
</feature>
<dbReference type="InterPro" id="IPR013649">
    <property type="entry name" value="Integrin_alpha_Ig-like_1"/>
</dbReference>
<dbReference type="SMART" id="SM00191">
    <property type="entry name" value="Int_alpha"/>
    <property type="match status" value="5"/>
</dbReference>
<evidence type="ECO:0000256" key="6">
    <source>
        <dbReference type="ARBA" id="ARBA00023037"/>
    </source>
</evidence>
<dbReference type="PANTHER" id="PTHR23220">
    <property type="entry name" value="INTEGRIN ALPHA"/>
    <property type="match status" value="1"/>
</dbReference>
<dbReference type="EMBL" id="JAICCE010000019">
    <property type="protein sequence ID" value="KAG9263979.1"/>
    <property type="molecule type" value="Genomic_DNA"/>
</dbReference>
<dbReference type="InterPro" id="IPR013517">
    <property type="entry name" value="FG-GAP"/>
</dbReference>
<dbReference type="PROSITE" id="PS00242">
    <property type="entry name" value="INTEGRIN_ALPHA"/>
    <property type="match status" value="1"/>
</dbReference>
<dbReference type="InterPro" id="IPR013519">
    <property type="entry name" value="Int_alpha_beta-p"/>
</dbReference>
<feature type="transmembrane region" description="Helical" evidence="11">
    <location>
        <begin position="918"/>
        <end position="940"/>
    </location>
</feature>
<keyword evidence="9" id="KW-0325">Glycoprotein</keyword>
<dbReference type="PANTHER" id="PTHR23220:SF89">
    <property type="entry name" value="INTEGRIN ALPHA-3"/>
    <property type="match status" value="1"/>
</dbReference>
<keyword evidence="11" id="KW-0812">Transmembrane</keyword>
<dbReference type="GO" id="GO:0033627">
    <property type="term" value="P:cell adhesion mediated by integrin"/>
    <property type="evidence" value="ECO:0007669"/>
    <property type="project" value="TreeGrafter"/>
</dbReference>
<reference evidence="14 15" key="1">
    <citation type="submission" date="2021-07" db="EMBL/GenBank/DDBJ databases">
        <authorList>
            <person name="Imarazene B."/>
            <person name="Zahm M."/>
            <person name="Klopp C."/>
            <person name="Cabau C."/>
            <person name="Beille S."/>
            <person name="Jouanno E."/>
            <person name="Castinel A."/>
            <person name="Lluch J."/>
            <person name="Gil L."/>
            <person name="Kuchtly C."/>
            <person name="Lopez Roques C."/>
            <person name="Donnadieu C."/>
            <person name="Parrinello H."/>
            <person name="Journot L."/>
            <person name="Du K."/>
            <person name="Schartl M."/>
            <person name="Retaux S."/>
            <person name="Guiguen Y."/>
        </authorList>
    </citation>
    <scope>NUCLEOTIDE SEQUENCE [LARGE SCALE GENOMIC DNA]</scope>
    <source>
        <strain evidence="14">Pach_M1</strain>
        <tissue evidence="14">Testis</tissue>
    </source>
</reference>
<evidence type="ECO:0000256" key="4">
    <source>
        <dbReference type="ARBA" id="ARBA00022737"/>
    </source>
</evidence>
<proteinExistence type="inferred from homology"/>
<dbReference type="Proteomes" id="UP000752171">
    <property type="component" value="Unassembled WGS sequence"/>
</dbReference>
<keyword evidence="7 11" id="KW-0472">Membrane</keyword>
<gene>
    <name evidence="14" type="primary">ITGA3</name>
    <name evidence="14" type="ORF">AMEX_G22154</name>
</gene>
<feature type="repeat" description="FG-GAP" evidence="10">
    <location>
        <begin position="306"/>
        <end position="365"/>
    </location>
</feature>
<dbReference type="InterPro" id="IPR032695">
    <property type="entry name" value="Integrin_dom_sf"/>
</dbReference>
<evidence type="ECO:0000256" key="3">
    <source>
        <dbReference type="ARBA" id="ARBA00022729"/>
    </source>
</evidence>
<protein>
    <submittedName>
        <fullName evidence="14">Integrin alpha-3 isoform X1</fullName>
    </submittedName>
</protein>
<feature type="domain" description="Integrin alpha first immunoglubulin-like" evidence="12">
    <location>
        <begin position="472"/>
        <end position="615"/>
    </location>
</feature>